<organism evidence="1 2">
    <name type="scientific">Halanaerobium saccharolyticum</name>
    <dbReference type="NCBI Taxonomy" id="43595"/>
    <lineage>
        <taxon>Bacteria</taxon>
        <taxon>Bacillati</taxon>
        <taxon>Bacillota</taxon>
        <taxon>Clostridia</taxon>
        <taxon>Halanaerobiales</taxon>
        <taxon>Halanaerobiaceae</taxon>
        <taxon>Halanaerobium</taxon>
    </lineage>
</organism>
<dbReference type="EMBL" id="SNWX01000032">
    <property type="protein sequence ID" value="TDO77713.1"/>
    <property type="molecule type" value="Genomic_DNA"/>
</dbReference>
<evidence type="ECO:0000313" key="2">
    <source>
        <dbReference type="Proteomes" id="UP000295064"/>
    </source>
</evidence>
<protein>
    <submittedName>
        <fullName evidence="1">Uncharacterized protein</fullName>
    </submittedName>
</protein>
<dbReference type="AlphaFoldDB" id="A0A4R6LH16"/>
<accession>A0A4R6LH16</accession>
<dbReference type="RefSeq" id="WP_133516093.1">
    <property type="nucleotide sequence ID" value="NZ_SNWX01000032.1"/>
</dbReference>
<evidence type="ECO:0000313" key="1">
    <source>
        <dbReference type="EMBL" id="TDO77713.1"/>
    </source>
</evidence>
<dbReference type="Proteomes" id="UP000295064">
    <property type="component" value="Unassembled WGS sequence"/>
</dbReference>
<comment type="caution">
    <text evidence="1">The sequence shown here is derived from an EMBL/GenBank/DDBJ whole genome shotgun (WGS) entry which is preliminary data.</text>
</comment>
<gene>
    <name evidence="1" type="ORF">DFR79_13245</name>
</gene>
<name>A0A4R6LH16_9FIRM</name>
<reference evidence="1 2" key="1">
    <citation type="submission" date="2019-03" db="EMBL/GenBank/DDBJ databases">
        <title>Subsurface microbial communities from deep shales in Ohio and West Virginia, USA.</title>
        <authorList>
            <person name="Wrighton K."/>
        </authorList>
    </citation>
    <scope>NUCLEOTIDE SEQUENCE [LARGE SCALE GENOMIC DNA]</scope>
    <source>
        <strain evidence="1 2">MA284_T2</strain>
    </source>
</reference>
<proteinExistence type="predicted"/>
<sequence>MNIKEMEKHLKNEVNIQIRRQEGIQGKFEPWYKNNKLSMQAKGVMNYLWDQLEWTDKTNIKFITHRFSNSEYEVKCAINELIRHGYIFAYQVEENIVRFDLFRSKLRAKNKKYLEDLL</sequence>